<keyword evidence="15 22" id="KW-0472">Membrane</keyword>
<dbReference type="InterPro" id="IPR008271">
    <property type="entry name" value="Ser/Thr_kinase_AS"/>
</dbReference>
<evidence type="ECO:0000256" key="20">
    <source>
        <dbReference type="PROSITE-ProRule" id="PRU00221"/>
    </source>
</evidence>
<dbReference type="InterPro" id="IPR011009">
    <property type="entry name" value="Kinase-like_dom_sf"/>
</dbReference>
<evidence type="ECO:0000256" key="18">
    <source>
        <dbReference type="ARBA" id="ARBA00047899"/>
    </source>
</evidence>
<dbReference type="SUPFAM" id="SSF50978">
    <property type="entry name" value="WD40 repeat-like"/>
    <property type="match status" value="1"/>
</dbReference>
<sequence length="1143" mass="125995">MEAEPSTTTTTRITDLNEDSLAHCATYLSLQDLSNLATTCKSLKRVAYSDSIWQHCFREHWPHELLQTSGLREAYLKRRVAVQQFKFVDPLVAALYVTNAKPFDHIILDKNDFTFSQGSFIQMTNIDSFLNGRDGLTVLSDHNARITYMKNDMRRLFPLSETSLFRRDTQRKENVLVTSSCDHSIRLWWKGSCQRCFRGHNGPVLTLSDKLLGDGSAKVLASGGEDGTVRLWSLSSSGKRGQHALKATLYGHEKPVKLMSVAGYELHLVVIFSGSSLMFIFSHNDTNPYFLQAQNISFGNHLNRFQEAYSDYYMDWYQTWIAMSPKNIMMVRVWDTTTSSALRLSCCVGMTSVPGAPVDVKCHESLLYVAAGSSVVAIDLRTMQKVITAAIYQPKLCSFAIVPSKPLICTGGIDKAKLWDIRKNQETLKPEPVAELDGHTGPVTLLHMDPYKIVTGGPENFYINVWETDTGTQTNSFIGCPSDAASSTSGVGCSTMAVNGTRIVTASYGEEHGLVCFRDFFNATCAVLKREDVHASKFWDPQSYSDGAWCDDKELEIYTTGLKFESGRAPLVRVWDNYGFTCSPGPTNLSPHIGNLSFLRLLRLENNSFTDAIPQELGRLVRLQTLILGNNSFSGEIPANISHCSNLLNLNLEGNNLTGNLPEGLGSLSKLQDDDLSFLYTLLNSNKLETLVINKNNFRGVLPDIISNFSTKLKHVRFGSNQIQGSIPDGIGNLGSIPPSLGNYQNLLVLALSQNHLSGPIPKEVLSISSLSMFLVLSENQLTGSLPFESLDLSFNDLEGEVPINGVFENTSAISISGNKNLCGGVLQLNLTKCRSKSTKPKSSTKLALIIAIPCGLIGLIFITYFLFFCCLRKTEEELPCEMPFQRVGYKNLLQASNGFSSENLIGAGSFGSVYKGVLASDGVIVAVKVFNLLCEGASKSFMRECAALTDIRHRNLVKVLYAYAGVDFQGNDFKALVYEFMINGSLEEWLHPNHTLYKEMYEPKNLNLIQRLSIAIDVANALDYLHNHCETPIAHCDLKPSNVLLDGDLTAHVGDFGLLKFLSEASCQSSSSQTSSVGLKGTIGYAAPEYGIGSEASTLGDVYSYGILLLEMITGKRPTDSMFKDGIELHNYVKMALPDPCS</sequence>
<keyword evidence="17" id="KW-0325">Glycoprotein</keyword>
<dbReference type="InterPro" id="IPR051809">
    <property type="entry name" value="Plant_receptor-like_S/T_kinase"/>
</dbReference>
<feature type="transmembrane region" description="Helical" evidence="22">
    <location>
        <begin position="847"/>
        <end position="868"/>
    </location>
</feature>
<evidence type="ECO:0000313" key="24">
    <source>
        <dbReference type="EMBL" id="VFU40558.1"/>
    </source>
</evidence>
<evidence type="ECO:0000256" key="16">
    <source>
        <dbReference type="ARBA" id="ARBA00023170"/>
    </source>
</evidence>
<evidence type="ECO:0000256" key="19">
    <source>
        <dbReference type="ARBA" id="ARBA00048679"/>
    </source>
</evidence>
<evidence type="ECO:0000256" key="9">
    <source>
        <dbReference type="ARBA" id="ARBA00022729"/>
    </source>
</evidence>
<evidence type="ECO:0000259" key="23">
    <source>
        <dbReference type="PROSITE" id="PS50011"/>
    </source>
</evidence>
<keyword evidence="11 21" id="KW-0547">Nucleotide-binding</keyword>
<evidence type="ECO:0000256" key="13">
    <source>
        <dbReference type="ARBA" id="ARBA00022840"/>
    </source>
</evidence>
<dbReference type="InterPro" id="IPR017441">
    <property type="entry name" value="Protein_kinase_ATP_BS"/>
</dbReference>
<reference evidence="24" key="1">
    <citation type="submission" date="2019-03" db="EMBL/GenBank/DDBJ databases">
        <authorList>
            <person name="Mank J."/>
            <person name="Almeida P."/>
        </authorList>
    </citation>
    <scope>NUCLEOTIDE SEQUENCE</scope>
    <source>
        <strain evidence="24">78183</strain>
    </source>
</reference>
<dbReference type="FunFam" id="3.80.10.10:FF:000383">
    <property type="entry name" value="Leucine-rich repeat receptor protein kinase EMS1"/>
    <property type="match status" value="1"/>
</dbReference>
<dbReference type="SUPFAM" id="SSF56112">
    <property type="entry name" value="Protein kinase-like (PK-like)"/>
    <property type="match status" value="1"/>
</dbReference>
<dbReference type="EC" id="2.7.11.1" evidence="2"/>
<keyword evidence="13 21" id="KW-0067">ATP-binding</keyword>
<evidence type="ECO:0000256" key="8">
    <source>
        <dbReference type="ARBA" id="ARBA00022692"/>
    </source>
</evidence>
<evidence type="ECO:0000256" key="2">
    <source>
        <dbReference type="ARBA" id="ARBA00012513"/>
    </source>
</evidence>
<dbReference type="InterPro" id="IPR036322">
    <property type="entry name" value="WD40_repeat_dom_sf"/>
</dbReference>
<dbReference type="Gene3D" id="1.10.510.10">
    <property type="entry name" value="Transferase(Phosphotransferase) domain 1"/>
    <property type="match status" value="1"/>
</dbReference>
<dbReference type="GO" id="GO:0004674">
    <property type="term" value="F:protein serine/threonine kinase activity"/>
    <property type="evidence" value="ECO:0007669"/>
    <property type="project" value="UniProtKB-KW"/>
</dbReference>
<dbReference type="GO" id="GO:0005886">
    <property type="term" value="C:plasma membrane"/>
    <property type="evidence" value="ECO:0007669"/>
    <property type="project" value="UniProtKB-SubCell"/>
</dbReference>
<evidence type="ECO:0000256" key="14">
    <source>
        <dbReference type="ARBA" id="ARBA00022989"/>
    </source>
</evidence>
<dbReference type="SMART" id="SM00220">
    <property type="entry name" value="S_TKc"/>
    <property type="match status" value="1"/>
</dbReference>
<keyword evidence="5" id="KW-0597">Phosphoprotein</keyword>
<dbReference type="FunFam" id="3.30.200.20:FF:000432">
    <property type="entry name" value="LRR receptor-like serine/threonine-protein kinase EFR"/>
    <property type="match status" value="1"/>
</dbReference>
<organism evidence="24">
    <name type="scientific">Salix viminalis</name>
    <name type="common">Common osier</name>
    <name type="synonym">Basket willow</name>
    <dbReference type="NCBI Taxonomy" id="40686"/>
    <lineage>
        <taxon>Eukaryota</taxon>
        <taxon>Viridiplantae</taxon>
        <taxon>Streptophyta</taxon>
        <taxon>Embryophyta</taxon>
        <taxon>Tracheophyta</taxon>
        <taxon>Spermatophyta</taxon>
        <taxon>Magnoliopsida</taxon>
        <taxon>eudicotyledons</taxon>
        <taxon>Gunneridae</taxon>
        <taxon>Pentapetalae</taxon>
        <taxon>rosids</taxon>
        <taxon>fabids</taxon>
        <taxon>Malpighiales</taxon>
        <taxon>Salicaceae</taxon>
        <taxon>Saliceae</taxon>
        <taxon>Salix</taxon>
    </lineage>
</organism>
<accession>A0A6N2LHZ6</accession>
<keyword evidence="20" id="KW-0853">WD repeat</keyword>
<evidence type="ECO:0000256" key="1">
    <source>
        <dbReference type="ARBA" id="ARBA00004162"/>
    </source>
</evidence>
<dbReference type="PROSITE" id="PS00108">
    <property type="entry name" value="PROTEIN_KINASE_ST"/>
    <property type="match status" value="1"/>
</dbReference>
<dbReference type="Pfam" id="PF00069">
    <property type="entry name" value="Pkinase"/>
    <property type="match status" value="1"/>
</dbReference>
<dbReference type="Pfam" id="PF12937">
    <property type="entry name" value="F-box-like"/>
    <property type="match status" value="1"/>
</dbReference>
<keyword evidence="9" id="KW-0732">Signal</keyword>
<dbReference type="Pfam" id="PF00560">
    <property type="entry name" value="LRR_1"/>
    <property type="match status" value="2"/>
</dbReference>
<evidence type="ECO:0000256" key="6">
    <source>
        <dbReference type="ARBA" id="ARBA00022614"/>
    </source>
</evidence>
<keyword evidence="3" id="KW-1003">Cell membrane</keyword>
<dbReference type="FunFam" id="1.10.510.10:FF:000358">
    <property type="entry name" value="Putative leucine-rich repeat receptor-like serine/threonine-protein kinase"/>
    <property type="match status" value="1"/>
</dbReference>
<dbReference type="Gene3D" id="1.20.1280.50">
    <property type="match status" value="1"/>
</dbReference>
<dbReference type="Gene3D" id="3.80.10.10">
    <property type="entry name" value="Ribonuclease Inhibitor"/>
    <property type="match status" value="1"/>
</dbReference>
<dbReference type="PROSITE" id="PS50082">
    <property type="entry name" value="WD_REPEATS_2"/>
    <property type="match status" value="1"/>
</dbReference>
<dbReference type="InterPro" id="IPR036047">
    <property type="entry name" value="F-box-like_dom_sf"/>
</dbReference>
<dbReference type="SMART" id="SM00320">
    <property type="entry name" value="WD40"/>
    <property type="match status" value="5"/>
</dbReference>
<keyword evidence="12" id="KW-0418">Kinase</keyword>
<dbReference type="InterPro" id="IPR001810">
    <property type="entry name" value="F-box_dom"/>
</dbReference>
<evidence type="ECO:0000256" key="12">
    <source>
        <dbReference type="ARBA" id="ARBA00022777"/>
    </source>
</evidence>
<evidence type="ECO:0000256" key="15">
    <source>
        <dbReference type="ARBA" id="ARBA00023136"/>
    </source>
</evidence>
<dbReference type="InterPro" id="IPR032675">
    <property type="entry name" value="LRR_dom_sf"/>
</dbReference>
<dbReference type="InterPro" id="IPR001680">
    <property type="entry name" value="WD40_rpt"/>
</dbReference>
<keyword evidence="4" id="KW-0723">Serine/threonine-protein kinase</keyword>
<protein>
    <recommendedName>
        <fullName evidence="2">non-specific serine/threonine protein kinase</fullName>
        <ecNumber evidence="2">2.7.11.1</ecNumber>
    </recommendedName>
</protein>
<evidence type="ECO:0000256" key="3">
    <source>
        <dbReference type="ARBA" id="ARBA00022475"/>
    </source>
</evidence>
<proteinExistence type="predicted"/>
<dbReference type="InterPro" id="IPR000719">
    <property type="entry name" value="Prot_kinase_dom"/>
</dbReference>
<feature type="binding site" evidence="21">
    <location>
        <position position="929"/>
    </location>
    <ligand>
        <name>ATP</name>
        <dbReference type="ChEBI" id="CHEBI:30616"/>
    </ligand>
</feature>
<keyword evidence="7" id="KW-0808">Transferase</keyword>
<evidence type="ECO:0000256" key="10">
    <source>
        <dbReference type="ARBA" id="ARBA00022737"/>
    </source>
</evidence>
<feature type="domain" description="Protein kinase" evidence="23">
    <location>
        <begin position="900"/>
        <end position="1143"/>
    </location>
</feature>
<dbReference type="PANTHER" id="PTHR27008">
    <property type="entry name" value="OS04G0122200 PROTEIN"/>
    <property type="match status" value="1"/>
</dbReference>
<gene>
    <name evidence="24" type="ORF">SVIM_LOCUS233435</name>
</gene>
<evidence type="ECO:0000256" key="11">
    <source>
        <dbReference type="ARBA" id="ARBA00022741"/>
    </source>
</evidence>
<evidence type="ECO:0000256" key="7">
    <source>
        <dbReference type="ARBA" id="ARBA00022679"/>
    </source>
</evidence>
<keyword evidence="14 22" id="KW-1133">Transmembrane helix</keyword>
<evidence type="ECO:0000256" key="5">
    <source>
        <dbReference type="ARBA" id="ARBA00022553"/>
    </source>
</evidence>
<evidence type="ECO:0000256" key="22">
    <source>
        <dbReference type="SAM" id="Phobius"/>
    </source>
</evidence>
<dbReference type="InterPro" id="IPR015943">
    <property type="entry name" value="WD40/YVTN_repeat-like_dom_sf"/>
</dbReference>
<dbReference type="GO" id="GO:0005524">
    <property type="term" value="F:ATP binding"/>
    <property type="evidence" value="ECO:0007669"/>
    <property type="project" value="UniProtKB-UniRule"/>
</dbReference>
<keyword evidence="10" id="KW-0677">Repeat</keyword>
<evidence type="ECO:0000256" key="17">
    <source>
        <dbReference type="ARBA" id="ARBA00023180"/>
    </source>
</evidence>
<comment type="catalytic activity">
    <reaction evidence="19">
        <text>L-seryl-[protein] + ATP = O-phospho-L-seryl-[protein] + ADP + H(+)</text>
        <dbReference type="Rhea" id="RHEA:17989"/>
        <dbReference type="Rhea" id="RHEA-COMP:9863"/>
        <dbReference type="Rhea" id="RHEA-COMP:11604"/>
        <dbReference type="ChEBI" id="CHEBI:15378"/>
        <dbReference type="ChEBI" id="CHEBI:29999"/>
        <dbReference type="ChEBI" id="CHEBI:30616"/>
        <dbReference type="ChEBI" id="CHEBI:83421"/>
        <dbReference type="ChEBI" id="CHEBI:456216"/>
        <dbReference type="EC" id="2.7.11.1"/>
    </reaction>
</comment>
<comment type="catalytic activity">
    <reaction evidence="18">
        <text>L-threonyl-[protein] + ATP = O-phospho-L-threonyl-[protein] + ADP + H(+)</text>
        <dbReference type="Rhea" id="RHEA:46608"/>
        <dbReference type="Rhea" id="RHEA-COMP:11060"/>
        <dbReference type="Rhea" id="RHEA-COMP:11605"/>
        <dbReference type="ChEBI" id="CHEBI:15378"/>
        <dbReference type="ChEBI" id="CHEBI:30013"/>
        <dbReference type="ChEBI" id="CHEBI:30616"/>
        <dbReference type="ChEBI" id="CHEBI:61977"/>
        <dbReference type="ChEBI" id="CHEBI:456216"/>
        <dbReference type="EC" id="2.7.11.1"/>
    </reaction>
</comment>
<dbReference type="PROSITE" id="PS50011">
    <property type="entry name" value="PROTEIN_KINASE_DOM"/>
    <property type="match status" value="1"/>
</dbReference>
<comment type="subcellular location">
    <subcellularLocation>
        <location evidence="1">Cell membrane</location>
        <topology evidence="1">Single-pass membrane protein</topology>
    </subcellularLocation>
</comment>
<keyword evidence="16" id="KW-0675">Receptor</keyword>
<dbReference type="SUPFAM" id="SSF81383">
    <property type="entry name" value="F-box domain"/>
    <property type="match status" value="1"/>
</dbReference>
<dbReference type="InterPro" id="IPR001611">
    <property type="entry name" value="Leu-rich_rpt"/>
</dbReference>
<evidence type="ECO:0000256" key="21">
    <source>
        <dbReference type="PROSITE-ProRule" id="PRU10141"/>
    </source>
</evidence>
<keyword evidence="6" id="KW-0433">Leucine-rich repeat</keyword>
<dbReference type="PROSITE" id="PS00107">
    <property type="entry name" value="PROTEIN_KINASE_ATP"/>
    <property type="match status" value="1"/>
</dbReference>
<keyword evidence="8 22" id="KW-0812">Transmembrane</keyword>
<evidence type="ECO:0000256" key="4">
    <source>
        <dbReference type="ARBA" id="ARBA00022527"/>
    </source>
</evidence>
<dbReference type="Pfam" id="PF00400">
    <property type="entry name" value="WD40"/>
    <property type="match status" value="1"/>
</dbReference>
<name>A0A6N2LHZ6_SALVM</name>
<feature type="repeat" description="WD" evidence="20">
    <location>
        <begin position="197"/>
        <end position="236"/>
    </location>
</feature>
<dbReference type="AlphaFoldDB" id="A0A6N2LHZ6"/>
<dbReference type="Gene3D" id="2.130.10.10">
    <property type="entry name" value="YVTN repeat-like/Quinoprotein amine dehydrogenase"/>
    <property type="match status" value="2"/>
</dbReference>
<dbReference type="PANTHER" id="PTHR27008:SF596">
    <property type="entry name" value="OS02G0215500 PROTEIN"/>
    <property type="match status" value="1"/>
</dbReference>
<dbReference type="Gene3D" id="3.30.200.20">
    <property type="entry name" value="Phosphorylase Kinase, domain 1"/>
    <property type="match status" value="1"/>
</dbReference>
<dbReference type="EMBL" id="CAADRP010001548">
    <property type="protein sequence ID" value="VFU40558.1"/>
    <property type="molecule type" value="Genomic_DNA"/>
</dbReference>
<dbReference type="SUPFAM" id="SSF52058">
    <property type="entry name" value="L domain-like"/>
    <property type="match status" value="1"/>
</dbReference>